<keyword evidence="3" id="KW-1185">Reference proteome</keyword>
<name>A0AAE0WIQ9_9PEZI</name>
<comment type="caution">
    <text evidence="2">The sequence shown here is derived from an EMBL/GenBank/DDBJ whole genome shotgun (WGS) entry which is preliminary data.</text>
</comment>
<dbReference type="Proteomes" id="UP001274830">
    <property type="component" value="Unassembled WGS sequence"/>
</dbReference>
<dbReference type="AlphaFoldDB" id="A0AAE0WIQ9"/>
<protein>
    <submittedName>
        <fullName evidence="2">Uncharacterized protein</fullName>
    </submittedName>
</protein>
<gene>
    <name evidence="2" type="ORF">LTR78_009191</name>
</gene>
<sequence length="73" mass="7546">MADPKAEEIASSEGGPKPDRSSVARDTAASDAKMENSLELNKANKVHTTDASEVAGHQGKGTGLLDKLTPGKK</sequence>
<proteinExistence type="predicted"/>
<evidence type="ECO:0000256" key="1">
    <source>
        <dbReference type="SAM" id="MobiDB-lite"/>
    </source>
</evidence>
<evidence type="ECO:0000313" key="2">
    <source>
        <dbReference type="EMBL" id="KAK3670913.1"/>
    </source>
</evidence>
<accession>A0AAE0WIQ9</accession>
<organism evidence="2 3">
    <name type="scientific">Recurvomyces mirabilis</name>
    <dbReference type="NCBI Taxonomy" id="574656"/>
    <lineage>
        <taxon>Eukaryota</taxon>
        <taxon>Fungi</taxon>
        <taxon>Dikarya</taxon>
        <taxon>Ascomycota</taxon>
        <taxon>Pezizomycotina</taxon>
        <taxon>Dothideomycetes</taxon>
        <taxon>Dothideomycetidae</taxon>
        <taxon>Mycosphaerellales</taxon>
        <taxon>Teratosphaeriaceae</taxon>
        <taxon>Recurvomyces</taxon>
    </lineage>
</organism>
<feature type="region of interest" description="Disordered" evidence="1">
    <location>
        <begin position="1"/>
        <end position="73"/>
    </location>
</feature>
<evidence type="ECO:0000313" key="3">
    <source>
        <dbReference type="Proteomes" id="UP001274830"/>
    </source>
</evidence>
<reference evidence="2" key="1">
    <citation type="submission" date="2023-07" db="EMBL/GenBank/DDBJ databases">
        <title>Black Yeasts Isolated from many extreme environments.</title>
        <authorList>
            <person name="Coleine C."/>
            <person name="Stajich J.E."/>
            <person name="Selbmann L."/>
        </authorList>
    </citation>
    <scope>NUCLEOTIDE SEQUENCE</scope>
    <source>
        <strain evidence="2">CCFEE 5485</strain>
    </source>
</reference>
<dbReference type="EMBL" id="JAUTXT010000049">
    <property type="protein sequence ID" value="KAK3670913.1"/>
    <property type="molecule type" value="Genomic_DNA"/>
</dbReference>